<dbReference type="AlphaFoldDB" id="A0A9D1IEF0"/>
<feature type="region of interest" description="Disordered" evidence="1">
    <location>
        <begin position="66"/>
        <end position="102"/>
    </location>
</feature>
<proteinExistence type="predicted"/>
<gene>
    <name evidence="2" type="ORF">IAC53_04965</name>
</gene>
<reference evidence="2" key="2">
    <citation type="journal article" date="2021" name="PeerJ">
        <title>Extensive microbial diversity within the chicken gut microbiome revealed by metagenomics and culture.</title>
        <authorList>
            <person name="Gilroy R."/>
            <person name="Ravi A."/>
            <person name="Getino M."/>
            <person name="Pursley I."/>
            <person name="Horton D.L."/>
            <person name="Alikhan N.F."/>
            <person name="Baker D."/>
            <person name="Gharbi K."/>
            <person name="Hall N."/>
            <person name="Watson M."/>
            <person name="Adriaenssens E.M."/>
            <person name="Foster-Nyarko E."/>
            <person name="Jarju S."/>
            <person name="Secka A."/>
            <person name="Antonio M."/>
            <person name="Oren A."/>
            <person name="Chaudhuri R.R."/>
            <person name="La Ragione R."/>
            <person name="Hildebrand F."/>
            <person name="Pallen M.J."/>
        </authorList>
    </citation>
    <scope>NUCLEOTIDE SEQUENCE</scope>
    <source>
        <strain evidence="2">ChiGjej1B1-19959</strain>
    </source>
</reference>
<dbReference type="Pfam" id="PF07454">
    <property type="entry name" value="SpoIIP"/>
    <property type="match status" value="1"/>
</dbReference>
<reference evidence="2" key="1">
    <citation type="submission" date="2020-10" db="EMBL/GenBank/DDBJ databases">
        <authorList>
            <person name="Gilroy R."/>
        </authorList>
    </citation>
    <scope>NUCLEOTIDE SEQUENCE</scope>
    <source>
        <strain evidence="2">ChiGjej1B1-19959</strain>
    </source>
</reference>
<protein>
    <submittedName>
        <fullName evidence="2">Stage II sporulation protein P</fullName>
    </submittedName>
</protein>
<comment type="caution">
    <text evidence="2">The sequence shown here is derived from an EMBL/GenBank/DDBJ whole genome shotgun (WGS) entry which is preliminary data.</text>
</comment>
<name>A0A9D1IEF0_9FIRM</name>
<sequence length="389" mass="42702">MPQPHANRRRTNAAASRGEPRPAALLLLLFAMTAAAWFLGLRFGAPVSRVAVFSASLAMPQGAAQTLQEEWTREETTAAASPAPAAEPAVAEPEPEPERLTDTPDDILRMMREAEADAPNTTRAGAIVEKQYGESSATDIWENITVRNTTPSHGIDIAASVGKSASLHITDPDAPLVLIFHTHTTECYELLDRNWYATNYITRTDDKARNMVRVGDAICEQLEKAGIAYIHDTEIHDAKYTGAYDHSRETIDEILKANPSIQVVLDVHRDAIQQQDGTRVKPVATIDGKKAAQIMIIAGCEDGKVTNFPTWEENLTFALQLQQTAETKYPGLMRPILFSARKYNMDITPCSVLLEMGSDSNTLEEAVYAGRLIGTVIAELLARYMPQAE</sequence>
<evidence type="ECO:0000313" key="3">
    <source>
        <dbReference type="Proteomes" id="UP000824071"/>
    </source>
</evidence>
<accession>A0A9D1IEF0</accession>
<feature type="compositionally biased region" description="Low complexity" evidence="1">
    <location>
        <begin position="77"/>
        <end position="92"/>
    </location>
</feature>
<organism evidence="2 3">
    <name type="scientific">Candidatus Fimenecus excrementigallinarum</name>
    <dbReference type="NCBI Taxonomy" id="2840816"/>
    <lineage>
        <taxon>Bacteria</taxon>
        <taxon>Bacillati</taxon>
        <taxon>Bacillota</taxon>
        <taxon>Clostridia</taxon>
        <taxon>Candidatus Fimenecus</taxon>
    </lineage>
</organism>
<dbReference type="InterPro" id="IPR010897">
    <property type="entry name" value="Spore_II_P"/>
</dbReference>
<dbReference type="NCBIfam" id="TIGR02867">
    <property type="entry name" value="spore_II_P"/>
    <property type="match status" value="1"/>
</dbReference>
<evidence type="ECO:0000256" key="1">
    <source>
        <dbReference type="SAM" id="MobiDB-lite"/>
    </source>
</evidence>
<dbReference type="Proteomes" id="UP000824071">
    <property type="component" value="Unassembled WGS sequence"/>
</dbReference>
<evidence type="ECO:0000313" key="2">
    <source>
        <dbReference type="EMBL" id="HIU35945.1"/>
    </source>
</evidence>
<dbReference type="EMBL" id="DVMW01000030">
    <property type="protein sequence ID" value="HIU35945.1"/>
    <property type="molecule type" value="Genomic_DNA"/>
</dbReference>